<dbReference type="InterPro" id="IPR053855">
    <property type="entry name" value="DUF6931"/>
</dbReference>
<organism evidence="1 2">
    <name type="scientific">Oceanospirillum sediminis</name>
    <dbReference type="NCBI Taxonomy" id="2760088"/>
    <lineage>
        <taxon>Bacteria</taxon>
        <taxon>Pseudomonadati</taxon>
        <taxon>Pseudomonadota</taxon>
        <taxon>Gammaproteobacteria</taxon>
        <taxon>Oceanospirillales</taxon>
        <taxon>Oceanospirillaceae</taxon>
        <taxon>Oceanospirillum</taxon>
    </lineage>
</organism>
<protein>
    <recommendedName>
        <fullName evidence="3">Twin-arginine translocation pathway signal</fullName>
    </recommendedName>
</protein>
<name>A0A839INU9_9GAMM</name>
<dbReference type="EMBL" id="JACJFM010000008">
    <property type="protein sequence ID" value="MBB1486618.1"/>
    <property type="molecule type" value="Genomic_DNA"/>
</dbReference>
<reference evidence="1 2" key="1">
    <citation type="submission" date="2020-08" db="EMBL/GenBank/DDBJ databases">
        <title>Oceanospirillum sp. nov. isolated from marine sediment.</title>
        <authorList>
            <person name="Ji X."/>
        </authorList>
    </citation>
    <scope>NUCLEOTIDE SEQUENCE [LARGE SCALE GENOMIC DNA]</scope>
    <source>
        <strain evidence="1 2">D5</strain>
    </source>
</reference>
<dbReference type="Proteomes" id="UP000565262">
    <property type="component" value="Unassembled WGS sequence"/>
</dbReference>
<proteinExistence type="predicted"/>
<evidence type="ECO:0000313" key="1">
    <source>
        <dbReference type="EMBL" id="MBB1486618.1"/>
    </source>
</evidence>
<evidence type="ECO:0000313" key="2">
    <source>
        <dbReference type="Proteomes" id="UP000565262"/>
    </source>
</evidence>
<dbReference type="Pfam" id="PF22011">
    <property type="entry name" value="DUF6931"/>
    <property type="match status" value="1"/>
</dbReference>
<dbReference type="AlphaFoldDB" id="A0A839INU9"/>
<evidence type="ECO:0008006" key="3">
    <source>
        <dbReference type="Google" id="ProtNLM"/>
    </source>
</evidence>
<gene>
    <name evidence="1" type="ORF">H4O21_08345</name>
</gene>
<sequence>MYKKIPYTDSQILLQQFELSEPELKKKLALLSPHEVIEYLAEQKLYIDLINFISHGLPVREGIWWACLAMDLRHDTWGADEQKALAECKRWVTEPDEHKRRTAEYFAEKLENTSAVRWLAQSVFWSGQGSIAPPGEPVTLPPDFLHAKASSGAINTAAVIPEWDGYEEYYQQVISSGLDLARGGSGQ</sequence>
<comment type="caution">
    <text evidence="1">The sequence shown here is derived from an EMBL/GenBank/DDBJ whole genome shotgun (WGS) entry which is preliminary data.</text>
</comment>
<accession>A0A839INU9</accession>
<keyword evidence="2" id="KW-1185">Reference proteome</keyword>